<evidence type="ECO:0000313" key="3">
    <source>
        <dbReference type="EMBL" id="HFQ78158.1"/>
    </source>
</evidence>
<comment type="caution">
    <text evidence="3">The sequence shown here is derived from an EMBL/GenBank/DDBJ whole genome shotgun (WGS) entry which is preliminary data.</text>
</comment>
<dbReference type="SUPFAM" id="SSF47240">
    <property type="entry name" value="Ferritin-like"/>
    <property type="match status" value="1"/>
</dbReference>
<feature type="transmembrane region" description="Helical" evidence="1">
    <location>
        <begin position="201"/>
        <end position="222"/>
    </location>
</feature>
<evidence type="ECO:0000256" key="1">
    <source>
        <dbReference type="SAM" id="Phobius"/>
    </source>
</evidence>
<keyword evidence="1" id="KW-0812">Transmembrane</keyword>
<feature type="transmembrane region" description="Helical" evidence="1">
    <location>
        <begin position="261"/>
        <end position="282"/>
    </location>
</feature>
<organism evidence="3">
    <name type="scientific">Ignisphaera aggregans</name>
    <dbReference type="NCBI Taxonomy" id="334771"/>
    <lineage>
        <taxon>Archaea</taxon>
        <taxon>Thermoproteota</taxon>
        <taxon>Thermoprotei</taxon>
        <taxon>Desulfurococcales</taxon>
        <taxon>Desulfurococcaceae</taxon>
        <taxon>Ignisphaera</taxon>
    </lineage>
</organism>
<sequence length="291" mass="32733">MASSDILYKVCRDEYEAYTLYRALMKSRWGKKYRNILEKAAEDELHHYRFWTSVVGKCTTNFTKIKVLLYTIMLYLFGLTVTLKAIESRETDASRIYRELSESRPDLKDSLSKIIDDEERHEAEFASSIDEGRVRYLGSITLGISDALIELTGIYTGSLGAFENTISAGLTGFLAGVAASISMGIASYSQAKHEAYKNPKLSALYTSIAYLIVVILLALPYFVIKSMIFAFMAMVIIAIVVVAYMTFYTTVLHNRNYLREFIETATMILGVSLLLYILGSILGKLIGIEIK</sequence>
<feature type="transmembrane region" description="Helical" evidence="1">
    <location>
        <begin position="67"/>
        <end position="86"/>
    </location>
</feature>
<dbReference type="GO" id="GO:0046872">
    <property type="term" value="F:metal ion binding"/>
    <property type="evidence" value="ECO:0007669"/>
    <property type="project" value="InterPro"/>
</dbReference>
<dbReference type="EMBL" id="DTAU01000012">
    <property type="protein sequence ID" value="HFQ78158.1"/>
    <property type="molecule type" value="Genomic_DNA"/>
</dbReference>
<feature type="transmembrane region" description="Helical" evidence="1">
    <location>
        <begin position="166"/>
        <end position="189"/>
    </location>
</feature>
<gene>
    <name evidence="3" type="ORF">ENT99_00445</name>
</gene>
<reference evidence="3" key="1">
    <citation type="journal article" date="2020" name="mSystems">
        <title>Genome- and Community-Level Interaction Insights into Carbon Utilization and Element Cycling Functions of Hydrothermarchaeota in Hydrothermal Sediment.</title>
        <authorList>
            <person name="Zhou Z."/>
            <person name="Liu Y."/>
            <person name="Xu W."/>
            <person name="Pan J."/>
            <person name="Luo Z.H."/>
            <person name="Li M."/>
        </authorList>
    </citation>
    <scope>NUCLEOTIDE SEQUENCE</scope>
    <source>
        <strain evidence="3">SpSt-629</strain>
    </source>
</reference>
<dbReference type="InterPro" id="IPR003251">
    <property type="entry name" value="Rr_diiron-bd_dom"/>
</dbReference>
<dbReference type="Pfam" id="PF02915">
    <property type="entry name" value="Rubrerythrin"/>
    <property type="match status" value="1"/>
</dbReference>
<protein>
    <submittedName>
        <fullName evidence="3">Rubrerythrin family protein</fullName>
    </submittedName>
</protein>
<dbReference type="AlphaFoldDB" id="A0A832AU03"/>
<dbReference type="GO" id="GO:0016491">
    <property type="term" value="F:oxidoreductase activity"/>
    <property type="evidence" value="ECO:0007669"/>
    <property type="project" value="InterPro"/>
</dbReference>
<dbReference type="InterPro" id="IPR009078">
    <property type="entry name" value="Ferritin-like_SF"/>
</dbReference>
<keyword evidence="1" id="KW-1133">Transmembrane helix</keyword>
<accession>A0A832AU03</accession>
<evidence type="ECO:0000259" key="2">
    <source>
        <dbReference type="Pfam" id="PF02915"/>
    </source>
</evidence>
<name>A0A832AU03_9CREN</name>
<keyword evidence="1" id="KW-0472">Membrane</keyword>
<feature type="domain" description="Rubrerythrin diiron-binding" evidence="2">
    <location>
        <begin position="5"/>
        <end position="126"/>
    </location>
</feature>
<proteinExistence type="predicted"/>
<feature type="transmembrane region" description="Helical" evidence="1">
    <location>
        <begin position="228"/>
        <end position="249"/>
    </location>
</feature>